<proteinExistence type="predicted"/>
<gene>
    <name evidence="3" type="ORF">AURDEDRAFT_177373</name>
</gene>
<organism evidence="3 4">
    <name type="scientific">Auricularia subglabra (strain TFB-10046 / SS5)</name>
    <name type="common">White-rot fungus</name>
    <name type="synonym">Auricularia delicata (strain TFB10046)</name>
    <dbReference type="NCBI Taxonomy" id="717982"/>
    <lineage>
        <taxon>Eukaryota</taxon>
        <taxon>Fungi</taxon>
        <taxon>Dikarya</taxon>
        <taxon>Basidiomycota</taxon>
        <taxon>Agaricomycotina</taxon>
        <taxon>Agaricomycetes</taxon>
        <taxon>Auriculariales</taxon>
        <taxon>Auriculariaceae</taxon>
        <taxon>Auricularia</taxon>
    </lineage>
</organism>
<evidence type="ECO:0000313" key="3">
    <source>
        <dbReference type="EMBL" id="EJD33546.1"/>
    </source>
</evidence>
<dbReference type="Proteomes" id="UP000006514">
    <property type="component" value="Unassembled WGS sequence"/>
</dbReference>
<evidence type="ECO:0000256" key="1">
    <source>
        <dbReference type="SAM" id="MobiDB-lite"/>
    </source>
</evidence>
<feature type="compositionally biased region" description="Low complexity" evidence="1">
    <location>
        <begin position="613"/>
        <end position="637"/>
    </location>
</feature>
<feature type="domain" description="DH" evidence="2">
    <location>
        <begin position="95"/>
        <end position="335"/>
    </location>
</feature>
<dbReference type="PROSITE" id="PS50010">
    <property type="entry name" value="DH_2"/>
    <property type="match status" value="1"/>
</dbReference>
<dbReference type="InterPro" id="IPR000219">
    <property type="entry name" value="DH_dom"/>
</dbReference>
<dbReference type="SUPFAM" id="SSF48065">
    <property type="entry name" value="DBL homology domain (DH-domain)"/>
    <property type="match status" value="1"/>
</dbReference>
<dbReference type="PANTHER" id="PTHR45818">
    <property type="entry name" value="PROTEIN VAV"/>
    <property type="match status" value="1"/>
</dbReference>
<keyword evidence="4" id="KW-1185">Reference proteome</keyword>
<accession>J0CTC4</accession>
<dbReference type="eggNOG" id="KOG3519">
    <property type="taxonomic scope" value="Eukaryota"/>
</dbReference>
<dbReference type="GO" id="GO:0005085">
    <property type="term" value="F:guanyl-nucleotide exchange factor activity"/>
    <property type="evidence" value="ECO:0007669"/>
    <property type="project" value="InterPro"/>
</dbReference>
<sequence length="677" mass="73122">MSRIARRQVCKGPAIDTPRTSLLDGKPLVVSEFDDPVEPNPVAKPAPTTVVRCSPDYSPTADNAIRGSAASTPNAHPFPSPATLISKQQRADLERRRHALLELVDSEQLYVTSLHTLLNIYLARLPSLLPSLDARIVTRNLADLLAFHTELARLLAHAAYHDANSVDSAIRAVAQVFLDTSSGFSIYDNFCHGHRDAAMAIRPFESRPEYAVFERVCAAVASSVASPCLQHTATGSQECISILTASFAHMGRSRPHSVHATPSSRPSSSSGPPQVASTRAPSLHFADLLIMPVQRICRYPLLLVQLVPACSKSEDDVIQAAINAMRCAAASADEASRRADAAHRSQLIRTRIAARSSVPVLTPKELLPVEFLAALGVVRFAASLDVAHYSPAAAEPKARCMGIFLYDGGFIVLVKVHRNKTYEPKYWFALTSACSVQEHATGFSFQITTRGHHFDCYPASECEKRLHLAEIADARAAPARWVNGDSLHYKSPRSAPSSLSSRASRAVTSTFNGVPNRLNLERRTLRPKVSFSPSQRMQAELGLDDVTSSSFARARKQAQLAIALGTVRTEPLPAAARGRLREDVHIRGQRSLVFDGGLHHHQPVQRRLARSNASLLSSPTSTVSSGSVSTVGVSSSGEQVPSPVDSDAPAKPTAQARRLLDALRDVLLYSSGSNAVS</sequence>
<dbReference type="EMBL" id="JH688181">
    <property type="protein sequence ID" value="EJD33546.1"/>
    <property type="molecule type" value="Genomic_DNA"/>
</dbReference>
<evidence type="ECO:0000259" key="2">
    <source>
        <dbReference type="PROSITE" id="PS50010"/>
    </source>
</evidence>
<dbReference type="InParanoid" id="J0CTC4"/>
<evidence type="ECO:0000313" key="4">
    <source>
        <dbReference type="Proteomes" id="UP000006514"/>
    </source>
</evidence>
<dbReference type="AlphaFoldDB" id="J0CTC4"/>
<feature type="compositionally biased region" description="Low complexity" evidence="1">
    <location>
        <begin position="262"/>
        <end position="273"/>
    </location>
</feature>
<feature type="region of interest" description="Disordered" evidence="1">
    <location>
        <begin position="62"/>
        <end position="81"/>
    </location>
</feature>
<reference evidence="4" key="1">
    <citation type="journal article" date="2012" name="Science">
        <title>The Paleozoic origin of enzymatic lignin decomposition reconstructed from 31 fungal genomes.</title>
        <authorList>
            <person name="Floudas D."/>
            <person name="Binder M."/>
            <person name="Riley R."/>
            <person name="Barry K."/>
            <person name="Blanchette R.A."/>
            <person name="Henrissat B."/>
            <person name="Martinez A.T."/>
            <person name="Otillar R."/>
            <person name="Spatafora J.W."/>
            <person name="Yadav J.S."/>
            <person name="Aerts A."/>
            <person name="Benoit I."/>
            <person name="Boyd A."/>
            <person name="Carlson A."/>
            <person name="Copeland A."/>
            <person name="Coutinho P.M."/>
            <person name="de Vries R.P."/>
            <person name="Ferreira P."/>
            <person name="Findley K."/>
            <person name="Foster B."/>
            <person name="Gaskell J."/>
            <person name="Glotzer D."/>
            <person name="Gorecki P."/>
            <person name="Heitman J."/>
            <person name="Hesse C."/>
            <person name="Hori C."/>
            <person name="Igarashi K."/>
            <person name="Jurgens J.A."/>
            <person name="Kallen N."/>
            <person name="Kersten P."/>
            <person name="Kohler A."/>
            <person name="Kuees U."/>
            <person name="Kumar T.K.A."/>
            <person name="Kuo A."/>
            <person name="LaButti K."/>
            <person name="Larrondo L.F."/>
            <person name="Lindquist E."/>
            <person name="Ling A."/>
            <person name="Lombard V."/>
            <person name="Lucas S."/>
            <person name="Lundell T."/>
            <person name="Martin R."/>
            <person name="McLaughlin D.J."/>
            <person name="Morgenstern I."/>
            <person name="Morin E."/>
            <person name="Murat C."/>
            <person name="Nagy L.G."/>
            <person name="Nolan M."/>
            <person name="Ohm R.A."/>
            <person name="Patyshakuliyeva A."/>
            <person name="Rokas A."/>
            <person name="Ruiz-Duenas F.J."/>
            <person name="Sabat G."/>
            <person name="Salamov A."/>
            <person name="Samejima M."/>
            <person name="Schmutz J."/>
            <person name="Slot J.C."/>
            <person name="St John F."/>
            <person name="Stenlid J."/>
            <person name="Sun H."/>
            <person name="Sun S."/>
            <person name="Syed K."/>
            <person name="Tsang A."/>
            <person name="Wiebenga A."/>
            <person name="Young D."/>
            <person name="Pisabarro A."/>
            <person name="Eastwood D.C."/>
            <person name="Martin F."/>
            <person name="Cullen D."/>
            <person name="Grigoriev I.V."/>
            <person name="Hibbett D.S."/>
        </authorList>
    </citation>
    <scope>NUCLEOTIDE SEQUENCE [LARGE SCALE GENOMIC DNA]</scope>
    <source>
        <strain evidence="4">TFB10046</strain>
    </source>
</reference>
<name>J0CTC4_AURST</name>
<feature type="region of interest" description="Disordered" evidence="1">
    <location>
        <begin position="253"/>
        <end position="278"/>
    </location>
</feature>
<dbReference type="Gene3D" id="1.20.900.10">
    <property type="entry name" value="Dbl homology (DH) domain"/>
    <property type="match status" value="1"/>
</dbReference>
<dbReference type="SMART" id="SM00325">
    <property type="entry name" value="RhoGEF"/>
    <property type="match status" value="1"/>
</dbReference>
<dbReference type="KEGG" id="adl:AURDEDRAFT_177373"/>
<dbReference type="GO" id="GO:0005737">
    <property type="term" value="C:cytoplasm"/>
    <property type="evidence" value="ECO:0007669"/>
    <property type="project" value="TreeGrafter"/>
</dbReference>
<protein>
    <submittedName>
        <fullName evidence="3">Dbl-like domain-containing protein</fullName>
    </submittedName>
</protein>
<feature type="region of interest" description="Disordered" evidence="1">
    <location>
        <begin position="613"/>
        <end position="656"/>
    </location>
</feature>
<dbReference type="InterPro" id="IPR035899">
    <property type="entry name" value="DBL_dom_sf"/>
</dbReference>
<dbReference type="Pfam" id="PF00621">
    <property type="entry name" value="RhoGEF"/>
    <property type="match status" value="2"/>
</dbReference>
<dbReference type="PANTHER" id="PTHR45818:SF3">
    <property type="entry name" value="PROTEIN VAV"/>
    <property type="match status" value="1"/>
</dbReference>
<dbReference type="OrthoDB" id="1716625at2759"/>